<dbReference type="GO" id="GO:0005829">
    <property type="term" value="C:cytosol"/>
    <property type="evidence" value="ECO:0007669"/>
    <property type="project" value="TreeGrafter"/>
</dbReference>
<dbReference type="EMBL" id="CADCTF010000088">
    <property type="protein sequence ID" value="CAA9240845.1"/>
    <property type="molecule type" value="Genomic_DNA"/>
</dbReference>
<accession>A0A6J4I5G3</accession>
<evidence type="ECO:0000313" key="1">
    <source>
        <dbReference type="EMBL" id="CAA9240845.1"/>
    </source>
</evidence>
<name>A0A6J4I5G3_9ACTN</name>
<proteinExistence type="predicted"/>
<keyword evidence="1" id="KW-0315">Glutamine amidotransferase</keyword>
<gene>
    <name evidence="1" type="ORF">AVDCRST_MAG50-1693</name>
</gene>
<dbReference type="CDD" id="cd01745">
    <property type="entry name" value="GATase1_2"/>
    <property type="match status" value="1"/>
</dbReference>
<dbReference type="SUPFAM" id="SSF52317">
    <property type="entry name" value="Class I glutamine amidotransferase-like"/>
    <property type="match status" value="1"/>
</dbReference>
<dbReference type="GO" id="GO:0033969">
    <property type="term" value="F:gamma-glutamyl-gamma-aminobutyrate hydrolase activity"/>
    <property type="evidence" value="ECO:0007669"/>
    <property type="project" value="TreeGrafter"/>
</dbReference>
<dbReference type="PROSITE" id="PS51273">
    <property type="entry name" value="GATASE_TYPE_1"/>
    <property type="match status" value="1"/>
</dbReference>
<dbReference type="GO" id="GO:0006598">
    <property type="term" value="P:polyamine catabolic process"/>
    <property type="evidence" value="ECO:0007669"/>
    <property type="project" value="TreeGrafter"/>
</dbReference>
<dbReference type="InterPro" id="IPR029062">
    <property type="entry name" value="Class_I_gatase-like"/>
</dbReference>
<keyword evidence="1" id="KW-0808">Transferase</keyword>
<dbReference type="InterPro" id="IPR011697">
    <property type="entry name" value="Peptidase_C26"/>
</dbReference>
<dbReference type="Gene3D" id="3.40.50.880">
    <property type="match status" value="1"/>
</dbReference>
<dbReference type="PANTHER" id="PTHR43235">
    <property type="entry name" value="GLUTAMINE AMIDOTRANSFERASE PB2B2.05-RELATED"/>
    <property type="match status" value="1"/>
</dbReference>
<protein>
    <submittedName>
        <fullName evidence="1">Glutamine amidotransferase, class I</fullName>
    </submittedName>
</protein>
<organism evidence="1">
    <name type="scientific">uncultured Acidimicrobiales bacterium</name>
    <dbReference type="NCBI Taxonomy" id="310071"/>
    <lineage>
        <taxon>Bacteria</taxon>
        <taxon>Bacillati</taxon>
        <taxon>Actinomycetota</taxon>
        <taxon>Acidimicrobiia</taxon>
        <taxon>Acidimicrobiales</taxon>
        <taxon>environmental samples</taxon>
    </lineage>
</organism>
<reference evidence="1" key="1">
    <citation type="submission" date="2020-02" db="EMBL/GenBank/DDBJ databases">
        <authorList>
            <person name="Meier V. D."/>
        </authorList>
    </citation>
    <scope>NUCLEOTIDE SEQUENCE</scope>
    <source>
        <strain evidence="1">AVDCRST_MAG50</strain>
    </source>
</reference>
<dbReference type="Pfam" id="PF07722">
    <property type="entry name" value="Peptidase_C26"/>
    <property type="match status" value="1"/>
</dbReference>
<dbReference type="GO" id="GO:0016740">
    <property type="term" value="F:transferase activity"/>
    <property type="evidence" value="ECO:0007669"/>
    <property type="project" value="UniProtKB-KW"/>
</dbReference>
<dbReference type="InterPro" id="IPR044668">
    <property type="entry name" value="PuuD-like"/>
</dbReference>
<dbReference type="AlphaFoldDB" id="A0A6J4I5G3"/>
<dbReference type="PANTHER" id="PTHR43235:SF1">
    <property type="entry name" value="GLUTAMINE AMIDOTRANSFERASE PB2B2.05-RELATED"/>
    <property type="match status" value="1"/>
</dbReference>
<sequence>MPDYLDPPASPPPSTAARIGIVAAVRTVEMPFGSIAVHAVADDYVTAIARAGGLPVALPALGEEWTESLVGTVDGIVLTGGPDLDPATYGERSDGSVGSDPVRDALEIGIARAALRRRCPVLAVCRGLQILNVATGGSLRQHVDGHLGASVRHRVDAVPGSHLARAVGATSFDTGSLHHQAVARLGTGLRITGRADDGTVEALEAADGAPLLAVQWHPELEGGWVSASLFAWLVARAEEARWT</sequence>